<dbReference type="Proteomes" id="UP000031524">
    <property type="component" value="Chromosome"/>
</dbReference>
<dbReference type="GO" id="GO:0005524">
    <property type="term" value="F:ATP binding"/>
    <property type="evidence" value="ECO:0007669"/>
    <property type="project" value="UniProtKB-KW"/>
</dbReference>
<keyword evidence="2 6" id="KW-0808">Transferase</keyword>
<dbReference type="CDD" id="cd01164">
    <property type="entry name" value="FruK_PfkB_like"/>
    <property type="match status" value="1"/>
</dbReference>
<dbReference type="InterPro" id="IPR002173">
    <property type="entry name" value="Carboh/pur_kinase_PfkB_CS"/>
</dbReference>
<evidence type="ECO:0000259" key="7">
    <source>
        <dbReference type="Pfam" id="PF00294"/>
    </source>
</evidence>
<dbReference type="OrthoDB" id="9801219at2"/>
<evidence type="ECO:0000256" key="4">
    <source>
        <dbReference type="ARBA" id="ARBA00022777"/>
    </source>
</evidence>
<organism evidence="8 9">
    <name type="scientific">Corynebacterium humireducens NBRC 106098 = DSM 45392</name>
    <dbReference type="NCBI Taxonomy" id="1223515"/>
    <lineage>
        <taxon>Bacteria</taxon>
        <taxon>Bacillati</taxon>
        <taxon>Actinomycetota</taxon>
        <taxon>Actinomycetes</taxon>
        <taxon>Mycobacteriales</taxon>
        <taxon>Corynebacteriaceae</taxon>
        <taxon>Corynebacterium</taxon>
    </lineage>
</organism>
<evidence type="ECO:0000313" key="8">
    <source>
        <dbReference type="EMBL" id="AJE33393.1"/>
    </source>
</evidence>
<evidence type="ECO:0000256" key="2">
    <source>
        <dbReference type="ARBA" id="ARBA00022679"/>
    </source>
</evidence>
<name>A0A0B5DB91_9CORY</name>
<dbReference type="RefSeq" id="WP_040086018.1">
    <property type="nucleotide sequence ID" value="NZ_BCSU01000017.1"/>
</dbReference>
<evidence type="ECO:0000256" key="1">
    <source>
        <dbReference type="ARBA" id="ARBA00010688"/>
    </source>
</evidence>
<proteinExistence type="inferred from homology"/>
<dbReference type="InterPro" id="IPR017583">
    <property type="entry name" value="Tagatose/fructose_Pkinase"/>
</dbReference>
<dbReference type="InterPro" id="IPR029056">
    <property type="entry name" value="Ribokinase-like"/>
</dbReference>
<feature type="domain" description="Carbohydrate kinase PfkB" evidence="7">
    <location>
        <begin position="9"/>
        <end position="308"/>
    </location>
</feature>
<evidence type="ECO:0000256" key="3">
    <source>
        <dbReference type="ARBA" id="ARBA00022741"/>
    </source>
</evidence>
<keyword evidence="4 8" id="KW-0418">Kinase</keyword>
<accession>A0A0B5DB91</accession>
<reference evidence="8 9" key="1">
    <citation type="submission" date="2013-04" db="EMBL/GenBank/DDBJ databases">
        <title>Complete genome sequence of Corynebacterium humireducens DSM 45392(T), isolated from a wastewater-fed microbial fuel cell.</title>
        <authorList>
            <person name="Ruckert C."/>
            <person name="Albersmeier A."/>
            <person name="Kalinowski J."/>
        </authorList>
    </citation>
    <scope>NUCLEOTIDE SEQUENCE [LARGE SCALE GENOMIC DNA]</scope>
    <source>
        <strain evidence="9">MFC-5</strain>
    </source>
</reference>
<keyword evidence="9" id="KW-1185">Reference proteome</keyword>
<evidence type="ECO:0000256" key="6">
    <source>
        <dbReference type="PIRNR" id="PIRNR000535"/>
    </source>
</evidence>
<dbReference type="GO" id="GO:0005829">
    <property type="term" value="C:cytosol"/>
    <property type="evidence" value="ECO:0007669"/>
    <property type="project" value="TreeGrafter"/>
</dbReference>
<gene>
    <name evidence="8" type="ORF">B842_07720</name>
</gene>
<dbReference type="NCBIfam" id="TIGR03168">
    <property type="entry name" value="1-PFK"/>
    <property type="match status" value="1"/>
</dbReference>
<dbReference type="Pfam" id="PF00294">
    <property type="entry name" value="PfkB"/>
    <property type="match status" value="1"/>
</dbReference>
<dbReference type="AlphaFoldDB" id="A0A0B5DB91"/>
<dbReference type="GO" id="GO:0008443">
    <property type="term" value="F:phosphofructokinase activity"/>
    <property type="evidence" value="ECO:0007669"/>
    <property type="project" value="TreeGrafter"/>
</dbReference>
<dbReference type="KEGG" id="chm:B842_07720"/>
<comment type="similarity">
    <text evidence="1">Belongs to the carbohydrate kinase PfkB family.</text>
</comment>
<sequence>MILTLTPNPSIDATMQLGTRLRRGLVHRPSSISQVAGGKGVNVTHALTLADKLSLALFPADGNDPFVALARQSGIPFHAIPVSEGVRINTTLTEPDGTTTKINGLGAQIEPPTRRIIEETVVRLAANASWLVMAGSLPPGVPTGWYTELITTVRATHPDLPVAVDTSDAAMIALGEGFEVAAPTLIKPNGMELGQLVDRDGEHLEAAAARGDFSPVIDAARVVVDRGVNEVLVTLGVAGAALVTAQGVWLATPPPVDVMSTVGAGDSSLAGYLMARAEGGSPADCLARAVAYGTAATGLPGTTIPSPAQLNLEETHVRHIS</sequence>
<dbReference type="InterPro" id="IPR011611">
    <property type="entry name" value="PfkB_dom"/>
</dbReference>
<dbReference type="Gene3D" id="3.40.1190.20">
    <property type="match status" value="1"/>
</dbReference>
<dbReference type="EMBL" id="CP005286">
    <property type="protein sequence ID" value="AJE33393.1"/>
    <property type="molecule type" value="Genomic_DNA"/>
</dbReference>
<evidence type="ECO:0000256" key="5">
    <source>
        <dbReference type="ARBA" id="ARBA00022840"/>
    </source>
</evidence>
<evidence type="ECO:0000313" key="9">
    <source>
        <dbReference type="Proteomes" id="UP000031524"/>
    </source>
</evidence>
<dbReference type="STRING" id="1223515.B842_07720"/>
<keyword evidence="3" id="KW-0547">Nucleotide-binding</keyword>
<dbReference type="PIRSF" id="PIRSF000535">
    <property type="entry name" value="1PFK/6PFK/LacC"/>
    <property type="match status" value="1"/>
</dbReference>
<dbReference type="SUPFAM" id="SSF53613">
    <property type="entry name" value="Ribokinase-like"/>
    <property type="match status" value="1"/>
</dbReference>
<protein>
    <submittedName>
        <fullName evidence="8">1-phosphofructokinase</fullName>
    </submittedName>
</protein>
<dbReference type="PROSITE" id="PS00584">
    <property type="entry name" value="PFKB_KINASES_2"/>
    <property type="match status" value="1"/>
</dbReference>
<dbReference type="HOGENOM" id="CLU_050013_0_0_11"/>
<dbReference type="PANTHER" id="PTHR46566:SF5">
    <property type="entry name" value="1-PHOSPHOFRUCTOKINASE"/>
    <property type="match status" value="1"/>
</dbReference>
<keyword evidence="5" id="KW-0067">ATP-binding</keyword>
<dbReference type="PANTHER" id="PTHR46566">
    <property type="entry name" value="1-PHOSPHOFRUCTOKINASE-RELATED"/>
    <property type="match status" value="1"/>
</dbReference>